<keyword evidence="8 16" id="KW-0812">Transmembrane</keyword>
<feature type="transmembrane region" description="Helical" evidence="16">
    <location>
        <begin position="192"/>
        <end position="220"/>
    </location>
</feature>
<comment type="similarity">
    <text evidence="3 15">Belongs to the CDP-alcohol phosphatidyltransferase class-I family.</text>
</comment>
<evidence type="ECO:0000256" key="12">
    <source>
        <dbReference type="ARBA" id="ARBA00023209"/>
    </source>
</evidence>
<evidence type="ECO:0000256" key="13">
    <source>
        <dbReference type="ARBA" id="ARBA00023264"/>
    </source>
</evidence>
<dbReference type="PROSITE" id="PS00379">
    <property type="entry name" value="CDP_ALCOHOL_P_TRANSF"/>
    <property type="match status" value="1"/>
</dbReference>
<comment type="catalytic activity">
    <reaction evidence="1">
        <text>a CDP-1,2-diacyl-sn-glycerol + L-serine = a 1,2-diacyl-sn-glycero-3-phospho-L-serine + CMP + H(+)</text>
        <dbReference type="Rhea" id="RHEA:16913"/>
        <dbReference type="ChEBI" id="CHEBI:15378"/>
        <dbReference type="ChEBI" id="CHEBI:33384"/>
        <dbReference type="ChEBI" id="CHEBI:57262"/>
        <dbReference type="ChEBI" id="CHEBI:58332"/>
        <dbReference type="ChEBI" id="CHEBI:60377"/>
        <dbReference type="EC" id="2.7.8.8"/>
    </reaction>
</comment>
<evidence type="ECO:0000256" key="1">
    <source>
        <dbReference type="ARBA" id="ARBA00000287"/>
    </source>
</evidence>
<feature type="transmembrane region" description="Helical" evidence="16">
    <location>
        <begin position="67"/>
        <end position="87"/>
    </location>
</feature>
<dbReference type="GO" id="GO:0012505">
    <property type="term" value="C:endomembrane system"/>
    <property type="evidence" value="ECO:0007669"/>
    <property type="project" value="UniProtKB-SubCell"/>
</dbReference>
<evidence type="ECO:0000256" key="10">
    <source>
        <dbReference type="ARBA" id="ARBA00023098"/>
    </source>
</evidence>
<keyword evidence="9 16" id="KW-1133">Transmembrane helix</keyword>
<feature type="transmembrane region" description="Helical" evidence="16">
    <location>
        <begin position="7"/>
        <end position="27"/>
    </location>
</feature>
<dbReference type="NCBIfam" id="TIGR00473">
    <property type="entry name" value="pssA"/>
    <property type="match status" value="1"/>
</dbReference>
<sequence length="231" mass="25254">MNIKKHIPNTLTSLNLLCGMVGIVFVLDGDISWGAYLIFLAALFDFLDGFVARILQVHSEIGKQLDSLADLVTFGVLPSFILFQMVSENTDSEILPYITLVVGIFSALRLAKFNIDTRQSDKFIGVPTPANALLISTLPFLIDRFETLGEFLSKPEVLIALSIVMSLLLVAELPLIALKFKSYGIKDNLYRYLTLVIGLVCVLAFGLAGIPLLIISYIGLSVVEGLNSKNA</sequence>
<comment type="subcellular location">
    <subcellularLocation>
        <location evidence="2">Endomembrane system</location>
        <topology evidence="2">Multi-pass membrane protein</topology>
    </subcellularLocation>
</comment>
<dbReference type="InterPro" id="IPR004533">
    <property type="entry name" value="CDP-diaglyc--ser_O-PTrfase"/>
</dbReference>
<evidence type="ECO:0000256" key="3">
    <source>
        <dbReference type="ARBA" id="ARBA00010441"/>
    </source>
</evidence>
<evidence type="ECO:0000256" key="14">
    <source>
        <dbReference type="ARBA" id="ARBA00032361"/>
    </source>
</evidence>
<feature type="transmembrane region" description="Helical" evidence="16">
    <location>
        <begin position="94"/>
        <end position="111"/>
    </location>
</feature>
<evidence type="ECO:0000256" key="9">
    <source>
        <dbReference type="ARBA" id="ARBA00022989"/>
    </source>
</evidence>
<keyword evidence="10" id="KW-0443">Lipid metabolism</keyword>
<evidence type="ECO:0000313" key="18">
    <source>
        <dbReference type="Proteomes" id="UP000727490"/>
    </source>
</evidence>
<protein>
    <recommendedName>
        <fullName evidence="5">CDP-diacylglycerol--serine O-phosphatidyltransferase</fullName>
        <ecNumber evidence="4">2.7.8.8</ecNumber>
    </recommendedName>
    <alternativeName>
        <fullName evidence="14">Phosphatidylserine synthase</fullName>
    </alternativeName>
</protein>
<evidence type="ECO:0000256" key="11">
    <source>
        <dbReference type="ARBA" id="ARBA00023136"/>
    </source>
</evidence>
<evidence type="ECO:0000256" key="8">
    <source>
        <dbReference type="ARBA" id="ARBA00022692"/>
    </source>
</evidence>
<gene>
    <name evidence="17" type="primary">pssA</name>
    <name evidence="17" type="ORF">EGN73_00535</name>
</gene>
<keyword evidence="18" id="KW-1185">Reference proteome</keyword>
<dbReference type="PANTHER" id="PTHR14269:SF61">
    <property type="entry name" value="CDP-DIACYLGLYCEROL--SERINE O-PHOSPHATIDYLTRANSFERASE"/>
    <property type="match status" value="1"/>
</dbReference>
<keyword evidence="13" id="KW-1208">Phospholipid metabolism</keyword>
<evidence type="ECO:0000256" key="6">
    <source>
        <dbReference type="ARBA" id="ARBA00022516"/>
    </source>
</evidence>
<evidence type="ECO:0000256" key="7">
    <source>
        <dbReference type="ARBA" id="ARBA00022679"/>
    </source>
</evidence>
<evidence type="ECO:0000256" key="2">
    <source>
        <dbReference type="ARBA" id="ARBA00004127"/>
    </source>
</evidence>
<feature type="transmembrane region" description="Helical" evidence="16">
    <location>
        <begin position="157"/>
        <end position="180"/>
    </location>
</feature>
<reference evidence="17 18" key="1">
    <citation type="journal article" date="2020" name="Syst. Appl. Microbiol.">
        <title>Arthrospiribacter ruber gen. nov., sp. nov., a novel bacterium isolated from Arthrospira cultures.</title>
        <authorList>
            <person name="Waleron M."/>
            <person name="Misztak A."/>
            <person name="Waleron M.M."/>
            <person name="Furmaniak M."/>
            <person name="Mrozik A."/>
            <person name="Waleron K."/>
        </authorList>
    </citation>
    <scope>NUCLEOTIDE SEQUENCE [LARGE SCALE GENOMIC DNA]</scope>
    <source>
        <strain evidence="17 18">DPMB0001</strain>
    </source>
</reference>
<evidence type="ECO:0000256" key="16">
    <source>
        <dbReference type="SAM" id="Phobius"/>
    </source>
</evidence>
<dbReference type="EC" id="2.7.8.8" evidence="4"/>
<dbReference type="InterPro" id="IPR000462">
    <property type="entry name" value="CDP-OH_P_trans"/>
</dbReference>
<evidence type="ECO:0000313" key="17">
    <source>
        <dbReference type="EMBL" id="MBW3466301.1"/>
    </source>
</evidence>
<evidence type="ECO:0000256" key="4">
    <source>
        <dbReference type="ARBA" id="ARBA00013174"/>
    </source>
</evidence>
<dbReference type="GO" id="GO:0016020">
    <property type="term" value="C:membrane"/>
    <property type="evidence" value="ECO:0007669"/>
    <property type="project" value="InterPro"/>
</dbReference>
<organism evidence="17 18">
    <name type="scientific">Arthrospiribacter ruber</name>
    <dbReference type="NCBI Taxonomy" id="2487934"/>
    <lineage>
        <taxon>Bacteria</taxon>
        <taxon>Pseudomonadati</taxon>
        <taxon>Bacteroidota</taxon>
        <taxon>Cytophagia</taxon>
        <taxon>Cytophagales</taxon>
        <taxon>Cyclobacteriaceae</taxon>
        <taxon>Arthrospiribacter</taxon>
    </lineage>
</organism>
<dbReference type="PANTHER" id="PTHR14269">
    <property type="entry name" value="CDP-DIACYLGLYCEROL--GLYCEROL-3-PHOSPHATE 3-PHOSPHATIDYLTRANSFERASE-RELATED"/>
    <property type="match status" value="1"/>
</dbReference>
<dbReference type="InterPro" id="IPR048254">
    <property type="entry name" value="CDP_ALCOHOL_P_TRANSF_CS"/>
</dbReference>
<name>A0A951M623_9BACT</name>
<keyword evidence="7 15" id="KW-0808">Transferase</keyword>
<evidence type="ECO:0000256" key="5">
    <source>
        <dbReference type="ARBA" id="ARBA00017171"/>
    </source>
</evidence>
<proteinExistence type="inferred from homology"/>
<evidence type="ECO:0000256" key="15">
    <source>
        <dbReference type="RuleBase" id="RU003750"/>
    </source>
</evidence>
<dbReference type="InterPro" id="IPR050324">
    <property type="entry name" value="CDP-alcohol_PTase-I"/>
</dbReference>
<keyword evidence="6" id="KW-0444">Lipid biosynthesis</keyword>
<accession>A0A951M623</accession>
<dbReference type="GO" id="GO:0003882">
    <property type="term" value="F:CDP-diacylglycerol-serine O-phosphatidyltransferase activity"/>
    <property type="evidence" value="ECO:0007669"/>
    <property type="project" value="UniProtKB-EC"/>
</dbReference>
<feature type="transmembrane region" description="Helical" evidence="16">
    <location>
        <begin position="123"/>
        <end position="142"/>
    </location>
</feature>
<dbReference type="RefSeq" id="WP_219286086.1">
    <property type="nucleotide sequence ID" value="NZ_RPHB01000001.1"/>
</dbReference>
<dbReference type="Pfam" id="PF01066">
    <property type="entry name" value="CDP-OH_P_transf"/>
    <property type="match status" value="1"/>
</dbReference>
<feature type="transmembrane region" description="Helical" evidence="16">
    <location>
        <begin position="33"/>
        <end position="55"/>
    </location>
</feature>
<dbReference type="EMBL" id="RPHB01000001">
    <property type="protein sequence ID" value="MBW3466301.1"/>
    <property type="molecule type" value="Genomic_DNA"/>
</dbReference>
<dbReference type="AlphaFoldDB" id="A0A951M623"/>
<keyword evidence="11 16" id="KW-0472">Membrane</keyword>
<dbReference type="Proteomes" id="UP000727490">
    <property type="component" value="Unassembled WGS sequence"/>
</dbReference>
<comment type="caution">
    <text evidence="17">The sequence shown here is derived from an EMBL/GenBank/DDBJ whole genome shotgun (WGS) entry which is preliminary data.</text>
</comment>
<keyword evidence="12" id="KW-0594">Phospholipid biosynthesis</keyword>
<dbReference type="GO" id="GO:0008654">
    <property type="term" value="P:phospholipid biosynthetic process"/>
    <property type="evidence" value="ECO:0007669"/>
    <property type="project" value="UniProtKB-KW"/>
</dbReference>